<gene>
    <name evidence="3" type="ORF">PXEA_LOCUS25835</name>
</gene>
<comment type="caution">
    <text evidence="3">The sequence shown here is derived from an EMBL/GenBank/DDBJ whole genome shotgun (WGS) entry which is preliminary data.</text>
</comment>
<feature type="region of interest" description="Disordered" evidence="1">
    <location>
        <begin position="111"/>
        <end position="177"/>
    </location>
</feature>
<reference evidence="3" key="1">
    <citation type="submission" date="2018-11" db="EMBL/GenBank/DDBJ databases">
        <authorList>
            <consortium name="Pathogen Informatics"/>
        </authorList>
    </citation>
    <scope>NUCLEOTIDE SEQUENCE</scope>
</reference>
<feature type="region of interest" description="Disordered" evidence="1">
    <location>
        <begin position="322"/>
        <end position="356"/>
    </location>
</feature>
<dbReference type="EMBL" id="CAAALY010244131">
    <property type="protein sequence ID" value="VEL32395.1"/>
    <property type="molecule type" value="Genomic_DNA"/>
</dbReference>
<protein>
    <submittedName>
        <fullName evidence="3">Uncharacterized protein</fullName>
    </submittedName>
</protein>
<feature type="compositionally biased region" description="Low complexity" evidence="1">
    <location>
        <begin position="163"/>
        <end position="177"/>
    </location>
</feature>
<evidence type="ECO:0000313" key="4">
    <source>
        <dbReference type="Proteomes" id="UP000784294"/>
    </source>
</evidence>
<keyword evidence="2" id="KW-0732">Signal</keyword>
<name>A0A448XAM4_9PLAT</name>
<feature type="compositionally biased region" description="Polar residues" evidence="1">
    <location>
        <begin position="322"/>
        <end position="331"/>
    </location>
</feature>
<feature type="compositionally biased region" description="Low complexity" evidence="1">
    <location>
        <begin position="347"/>
        <end position="356"/>
    </location>
</feature>
<dbReference type="Proteomes" id="UP000784294">
    <property type="component" value="Unassembled WGS sequence"/>
</dbReference>
<feature type="compositionally biased region" description="Basic and acidic residues" evidence="1">
    <location>
        <begin position="332"/>
        <end position="344"/>
    </location>
</feature>
<feature type="compositionally biased region" description="Polar residues" evidence="1">
    <location>
        <begin position="118"/>
        <end position="135"/>
    </location>
</feature>
<evidence type="ECO:0000256" key="1">
    <source>
        <dbReference type="SAM" id="MobiDB-lite"/>
    </source>
</evidence>
<sequence length="429" mass="43229">MCNETVASLGFDWLLLFLRPNVHSSTSPLAIHTLLHLVLNPGYSLPRATPLDDWGCSLPGGASAAGLRSSSNPRKIGSHQTPSALGLAASSSAVGGTSGWVVGSAGSGSSFRGGPCSSAPTEPGTSVWTPSTGQASLEAAGPEATVGPSRGTSVGGGSGAIRSVGSGTSGHSNSSLGSASSSCAPGITAGMGLGTGTGVGVNLGCVGASVGGGGGIDTSGVVAFRNGRPAGRWLHGCEVVFTKQHGLFFGASSGAASRSASRSLAMQELNLAACQQPGFLALRALLTASTTSQPIAFHVSTLPLACTSTDKVRVCSSVASATSGKPASASEQRTRSHVPSDRKMMTSSSVGNNNSSTDWPNTIFPVLLPRPPPEPELFYLLTAFLLGQRVTQLPPDLQMPNLGKLITVSVGRAVYSLRTHNCCLLNSTD</sequence>
<keyword evidence="4" id="KW-1185">Reference proteome</keyword>
<proteinExistence type="predicted"/>
<organism evidence="3 4">
    <name type="scientific">Protopolystoma xenopodis</name>
    <dbReference type="NCBI Taxonomy" id="117903"/>
    <lineage>
        <taxon>Eukaryota</taxon>
        <taxon>Metazoa</taxon>
        <taxon>Spiralia</taxon>
        <taxon>Lophotrochozoa</taxon>
        <taxon>Platyhelminthes</taxon>
        <taxon>Monogenea</taxon>
        <taxon>Polyopisthocotylea</taxon>
        <taxon>Polystomatidea</taxon>
        <taxon>Polystomatidae</taxon>
        <taxon>Protopolystoma</taxon>
    </lineage>
</organism>
<feature type="signal peptide" evidence="2">
    <location>
        <begin position="1"/>
        <end position="24"/>
    </location>
</feature>
<accession>A0A448XAM4</accession>
<dbReference type="AlphaFoldDB" id="A0A448XAM4"/>
<evidence type="ECO:0000256" key="2">
    <source>
        <dbReference type="SAM" id="SignalP"/>
    </source>
</evidence>
<feature type="chain" id="PRO_5019477679" evidence="2">
    <location>
        <begin position="25"/>
        <end position="429"/>
    </location>
</feature>
<evidence type="ECO:0000313" key="3">
    <source>
        <dbReference type="EMBL" id="VEL32395.1"/>
    </source>
</evidence>